<evidence type="ECO:0000256" key="1">
    <source>
        <dbReference type="ARBA" id="ARBA00004141"/>
    </source>
</evidence>
<accession>A0A0D2BR05</accession>
<feature type="transmembrane region" description="Helical" evidence="7">
    <location>
        <begin position="41"/>
        <end position="58"/>
    </location>
</feature>
<feature type="domain" description="Major facilitator superfamily (MFS) profile" evidence="8">
    <location>
        <begin position="45"/>
        <end position="454"/>
    </location>
</feature>
<feature type="transmembrane region" description="Helical" evidence="7">
    <location>
        <begin position="398"/>
        <end position="418"/>
    </location>
</feature>
<dbReference type="PROSITE" id="PS50850">
    <property type="entry name" value="MFS"/>
    <property type="match status" value="1"/>
</dbReference>
<keyword evidence="5 7" id="KW-0472">Membrane</keyword>
<dbReference type="OrthoDB" id="2985014at2759"/>
<dbReference type="InterPro" id="IPR036259">
    <property type="entry name" value="MFS_trans_sf"/>
</dbReference>
<evidence type="ECO:0000313" key="10">
    <source>
        <dbReference type="Proteomes" id="UP000053342"/>
    </source>
</evidence>
<dbReference type="GO" id="GO:0022857">
    <property type="term" value="F:transmembrane transporter activity"/>
    <property type="evidence" value="ECO:0007669"/>
    <property type="project" value="InterPro"/>
</dbReference>
<reference evidence="9 10" key="1">
    <citation type="submission" date="2015-01" db="EMBL/GenBank/DDBJ databases">
        <title>The Genome Sequence of Exophiala oligosperma CBS72588.</title>
        <authorList>
            <consortium name="The Broad Institute Genomics Platform"/>
            <person name="Cuomo C."/>
            <person name="de Hoog S."/>
            <person name="Gorbushina A."/>
            <person name="Stielow B."/>
            <person name="Teixiera M."/>
            <person name="Abouelleil A."/>
            <person name="Chapman S.B."/>
            <person name="Priest M."/>
            <person name="Young S.K."/>
            <person name="Wortman J."/>
            <person name="Nusbaum C."/>
            <person name="Birren B."/>
        </authorList>
    </citation>
    <scope>NUCLEOTIDE SEQUENCE [LARGE SCALE GENOMIC DNA]</scope>
    <source>
        <strain evidence="9 10">CBS 72588</strain>
    </source>
</reference>
<evidence type="ECO:0000256" key="2">
    <source>
        <dbReference type="ARBA" id="ARBA00022448"/>
    </source>
</evidence>
<dbReference type="PANTHER" id="PTHR43791">
    <property type="entry name" value="PERMEASE-RELATED"/>
    <property type="match status" value="1"/>
</dbReference>
<feature type="transmembrane region" description="Helical" evidence="7">
    <location>
        <begin position="362"/>
        <end position="386"/>
    </location>
</feature>
<protein>
    <recommendedName>
        <fullName evidence="8">Major facilitator superfamily (MFS) profile domain-containing protein</fullName>
    </recommendedName>
</protein>
<dbReference type="RefSeq" id="XP_016260128.1">
    <property type="nucleotide sequence ID" value="XM_016409820.1"/>
</dbReference>
<feature type="transmembrane region" description="Helical" evidence="7">
    <location>
        <begin position="314"/>
        <end position="331"/>
    </location>
</feature>
<dbReference type="HOGENOM" id="CLU_001265_0_1_1"/>
<feature type="transmembrane region" description="Helical" evidence="7">
    <location>
        <begin position="171"/>
        <end position="192"/>
    </location>
</feature>
<dbReference type="PANTHER" id="PTHR43791:SF85">
    <property type="entry name" value="TRANSPORTER, PUTATIVE (AFU_ORTHOLOGUE AFUA_6G00710)-RELATED"/>
    <property type="match status" value="1"/>
</dbReference>
<dbReference type="FunFam" id="1.20.1250.20:FF:000034">
    <property type="entry name" value="MFS general substrate transporter"/>
    <property type="match status" value="1"/>
</dbReference>
<evidence type="ECO:0000256" key="3">
    <source>
        <dbReference type="ARBA" id="ARBA00022692"/>
    </source>
</evidence>
<evidence type="ECO:0000256" key="7">
    <source>
        <dbReference type="SAM" id="Phobius"/>
    </source>
</evidence>
<sequence length="492" mass="54526">MIAVDGMKEHQTEVENASIDSEEALGTEEDSKYNRRVNRKLDIYLLPIICFIYLLGYLDRANVGNARVAGFTKDIKLTDWEYKVAITTTYVPYMLVEIPSNLLLKKIGPRRLIPFLCVSWGLVSALQCQVTSFGGFVAARFFLGLTEGGLYPGMILYLSSFYRRTELQFRIAFFFTAVSFSGAFSGLLAAAIGQLNGNGGLRGWQWIFLIEGVITIGVGLIAFFILPNTPAQVRLLSEEEKLYCMRRLEKESNSFGTEKVTIKAVLSVAKDLHVWILLAINLCAAVLGFGLSVFGPSIVKALGYSPTVTQLLTVPPYACAFIVTILAALGSDRYQARGFALNITLVFAIVGAVMMYKARGFAARYTGICILFTGAYAMAPCGLSWLPNNAAGYTRRATAIALMAMFTSIGGIISTWIYPTSDAPYYPLGAKFDLSVACIAQGLTVCELLWLRRLNRIKEERPETLLKGIEHLSEDEQFKMLGDHHPRYKYIY</sequence>
<dbReference type="AlphaFoldDB" id="A0A0D2BR05"/>
<feature type="transmembrane region" description="Helical" evidence="7">
    <location>
        <begin position="138"/>
        <end position="159"/>
    </location>
</feature>
<feature type="transmembrane region" description="Helical" evidence="7">
    <location>
        <begin position="272"/>
        <end position="294"/>
    </location>
</feature>
<keyword evidence="2" id="KW-0813">Transport</keyword>
<dbReference type="Proteomes" id="UP000053342">
    <property type="component" value="Unassembled WGS sequence"/>
</dbReference>
<dbReference type="CDD" id="cd17327">
    <property type="entry name" value="MFS_FEN2_like"/>
    <property type="match status" value="1"/>
</dbReference>
<dbReference type="GO" id="GO:0016020">
    <property type="term" value="C:membrane"/>
    <property type="evidence" value="ECO:0007669"/>
    <property type="project" value="UniProtKB-SubCell"/>
</dbReference>
<feature type="region of interest" description="Disordered" evidence="6">
    <location>
        <begin position="1"/>
        <end position="21"/>
    </location>
</feature>
<feature type="compositionally biased region" description="Basic and acidic residues" evidence="6">
    <location>
        <begin position="1"/>
        <end position="13"/>
    </location>
</feature>
<feature type="transmembrane region" description="Helical" evidence="7">
    <location>
        <begin position="430"/>
        <end position="451"/>
    </location>
</feature>
<evidence type="ECO:0000256" key="4">
    <source>
        <dbReference type="ARBA" id="ARBA00022989"/>
    </source>
</evidence>
<gene>
    <name evidence="9" type="ORF">PV06_08482</name>
</gene>
<keyword evidence="4 7" id="KW-1133">Transmembrane helix</keyword>
<dbReference type="SUPFAM" id="SSF103473">
    <property type="entry name" value="MFS general substrate transporter"/>
    <property type="match status" value="1"/>
</dbReference>
<dbReference type="InterPro" id="IPR011701">
    <property type="entry name" value="MFS"/>
</dbReference>
<evidence type="ECO:0000256" key="5">
    <source>
        <dbReference type="ARBA" id="ARBA00023136"/>
    </source>
</evidence>
<keyword evidence="10" id="KW-1185">Reference proteome</keyword>
<dbReference type="GeneID" id="27360556"/>
<proteinExistence type="predicted"/>
<name>A0A0D2BR05_9EURO</name>
<dbReference type="Pfam" id="PF07690">
    <property type="entry name" value="MFS_1"/>
    <property type="match status" value="1"/>
</dbReference>
<dbReference type="VEuPathDB" id="FungiDB:PV06_08482"/>
<dbReference type="Gene3D" id="1.20.1250.20">
    <property type="entry name" value="MFS general substrate transporter like domains"/>
    <property type="match status" value="2"/>
</dbReference>
<feature type="transmembrane region" description="Helical" evidence="7">
    <location>
        <begin position="204"/>
        <end position="226"/>
    </location>
</feature>
<keyword evidence="3 7" id="KW-0812">Transmembrane</keyword>
<dbReference type="EMBL" id="KN847339">
    <property type="protein sequence ID" value="KIW39912.1"/>
    <property type="molecule type" value="Genomic_DNA"/>
</dbReference>
<evidence type="ECO:0000256" key="6">
    <source>
        <dbReference type="SAM" id="MobiDB-lite"/>
    </source>
</evidence>
<dbReference type="InterPro" id="IPR020846">
    <property type="entry name" value="MFS_dom"/>
</dbReference>
<organism evidence="9 10">
    <name type="scientific">Exophiala oligosperma</name>
    <dbReference type="NCBI Taxonomy" id="215243"/>
    <lineage>
        <taxon>Eukaryota</taxon>
        <taxon>Fungi</taxon>
        <taxon>Dikarya</taxon>
        <taxon>Ascomycota</taxon>
        <taxon>Pezizomycotina</taxon>
        <taxon>Eurotiomycetes</taxon>
        <taxon>Chaetothyriomycetidae</taxon>
        <taxon>Chaetothyriales</taxon>
        <taxon>Herpotrichiellaceae</taxon>
        <taxon>Exophiala</taxon>
    </lineage>
</organism>
<evidence type="ECO:0000259" key="8">
    <source>
        <dbReference type="PROSITE" id="PS50850"/>
    </source>
</evidence>
<evidence type="ECO:0000313" key="9">
    <source>
        <dbReference type="EMBL" id="KIW39912.1"/>
    </source>
</evidence>
<dbReference type="FunFam" id="1.20.1250.20:FF:000013">
    <property type="entry name" value="MFS general substrate transporter"/>
    <property type="match status" value="1"/>
</dbReference>
<feature type="transmembrane region" description="Helical" evidence="7">
    <location>
        <begin position="338"/>
        <end position="356"/>
    </location>
</feature>
<comment type="subcellular location">
    <subcellularLocation>
        <location evidence="1">Membrane</location>
        <topology evidence="1">Multi-pass membrane protein</topology>
    </subcellularLocation>
</comment>